<sequence>MRRHFKTLADGALIEFDRGQFDDWCVYLTPPGAARMAPRDVDYFAELQTLAQRHGAFRLYEDFVGVYARTQAQASPGVLAWISGVSAAYGDDALAVDRLLTILYAGMVAEENKLNGPLGKRIKRLGVYQSLVEGMPAAEAAQYSRNVDAKRLDKECRARGF</sequence>
<proteinExistence type="predicted"/>
<dbReference type="OrthoDB" id="6402658at2"/>
<dbReference type="Pfam" id="PF22539">
    <property type="entry name" value="DUF7004"/>
    <property type="match status" value="1"/>
</dbReference>
<gene>
    <name evidence="1" type="ORF">SAMN06296058_3522</name>
</gene>
<dbReference type="RefSeq" id="WP_079726037.1">
    <property type="nucleotide sequence ID" value="NZ_BMCL01000004.1"/>
</dbReference>
<evidence type="ECO:0000313" key="1">
    <source>
        <dbReference type="EMBL" id="SKC81490.1"/>
    </source>
</evidence>
<keyword evidence="2" id="KW-1185">Reference proteome</keyword>
<evidence type="ECO:0000313" key="2">
    <source>
        <dbReference type="Proteomes" id="UP000190341"/>
    </source>
</evidence>
<name>A0A1T5LZR3_9GAMM</name>
<dbReference type="STRING" id="428993.SAMN06296058_3522"/>
<dbReference type="Proteomes" id="UP000190341">
    <property type="component" value="Unassembled WGS sequence"/>
</dbReference>
<dbReference type="AlphaFoldDB" id="A0A1T5LZR3"/>
<protein>
    <submittedName>
        <fullName evidence="1">Uncharacterized protein</fullName>
    </submittedName>
</protein>
<reference evidence="1 2" key="1">
    <citation type="submission" date="2017-02" db="EMBL/GenBank/DDBJ databases">
        <authorList>
            <person name="Peterson S.W."/>
        </authorList>
    </citation>
    <scope>NUCLEOTIDE SEQUENCE [LARGE SCALE GENOMIC DNA]</scope>
    <source>
        <strain evidence="1 2">P15</strain>
    </source>
</reference>
<dbReference type="InterPro" id="IPR054273">
    <property type="entry name" value="DUF7004"/>
</dbReference>
<organism evidence="1 2">
    <name type="scientific">Pseudoxanthomonas indica</name>
    <dbReference type="NCBI Taxonomy" id="428993"/>
    <lineage>
        <taxon>Bacteria</taxon>
        <taxon>Pseudomonadati</taxon>
        <taxon>Pseudomonadota</taxon>
        <taxon>Gammaproteobacteria</taxon>
        <taxon>Lysobacterales</taxon>
        <taxon>Lysobacteraceae</taxon>
        <taxon>Pseudoxanthomonas</taxon>
    </lineage>
</organism>
<dbReference type="EMBL" id="FUZV01000002">
    <property type="protein sequence ID" value="SKC81490.1"/>
    <property type="molecule type" value="Genomic_DNA"/>
</dbReference>
<accession>A0A1T5LZR3</accession>